<dbReference type="NCBIfam" id="TIGR01873">
    <property type="entry name" value="cas_CT1978"/>
    <property type="match status" value="1"/>
</dbReference>
<name>A0A367UDC8_9PROT</name>
<dbReference type="Gene3D" id="3.30.70.240">
    <property type="match status" value="1"/>
</dbReference>
<dbReference type="Proteomes" id="UP000252419">
    <property type="component" value="Unassembled WGS sequence"/>
</dbReference>
<reference evidence="1 2" key="1">
    <citation type="submission" date="2014-07" db="EMBL/GenBank/DDBJ databases">
        <title>Draft genome sequence of Thalassospira xianhensis P-4 (MCCC 1A02616).</title>
        <authorList>
            <person name="Lai Q."/>
            <person name="Shao Z."/>
        </authorList>
    </citation>
    <scope>NUCLEOTIDE SEQUENCE [LARGE SCALE GENOMIC DNA]</scope>
    <source>
        <strain evidence="1 2">MCCC 1A02616</strain>
    </source>
</reference>
<dbReference type="RefSeq" id="WP_114121533.1">
    <property type="nucleotide sequence ID" value="NZ_JPWA01000008.1"/>
</dbReference>
<gene>
    <name evidence="1" type="ORF">TH5_08985</name>
</gene>
<accession>A0A367UDC8</accession>
<evidence type="ECO:0000313" key="1">
    <source>
        <dbReference type="EMBL" id="RCK06326.1"/>
    </source>
</evidence>
<proteinExistence type="predicted"/>
<sequence length="94" mass="10847">MITIVVRTLEPRFHGFLSSIMLEVSQGVFVQPSMSSSIRDTVWQTLADWYEETRNGSILMFWPSRKQNGKLMIRTLGEPSREVVDFDGLLLIKK</sequence>
<dbReference type="Pfam" id="PF09707">
    <property type="entry name" value="Cas_Cas2CT1978"/>
    <property type="match status" value="1"/>
</dbReference>
<dbReference type="AlphaFoldDB" id="A0A367UDC8"/>
<comment type="caution">
    <text evidence="1">The sequence shown here is derived from an EMBL/GenBank/DDBJ whole genome shotgun (WGS) entry which is preliminary data.</text>
</comment>
<evidence type="ECO:0000313" key="2">
    <source>
        <dbReference type="Proteomes" id="UP000252419"/>
    </source>
</evidence>
<keyword evidence="2" id="KW-1185">Reference proteome</keyword>
<dbReference type="EMBL" id="JPWA01000008">
    <property type="protein sequence ID" value="RCK06326.1"/>
    <property type="molecule type" value="Genomic_DNA"/>
</dbReference>
<dbReference type="InterPro" id="IPR010152">
    <property type="entry name" value="CRISPR-assoc_prot_Cas2_sub"/>
</dbReference>
<protein>
    <submittedName>
        <fullName evidence="1">CRISPR-associated protein Cas2</fullName>
    </submittedName>
</protein>
<organism evidence="1 2">
    <name type="scientific">Thalassospira xianhensis MCCC 1A02616</name>
    <dbReference type="NCBI Taxonomy" id="1177929"/>
    <lineage>
        <taxon>Bacteria</taxon>
        <taxon>Pseudomonadati</taxon>
        <taxon>Pseudomonadota</taxon>
        <taxon>Alphaproteobacteria</taxon>
        <taxon>Rhodospirillales</taxon>
        <taxon>Thalassospiraceae</taxon>
        <taxon>Thalassospira</taxon>
    </lineage>
</organism>